<accession>A0AB36E3N1</accession>
<comment type="caution">
    <text evidence="2">The sequence shown here is derived from an EMBL/GenBank/DDBJ whole genome shotgun (WGS) entry which is preliminary data.</text>
</comment>
<feature type="domain" description="Glycosyl transferase family 25" evidence="1">
    <location>
        <begin position="1"/>
        <end position="178"/>
    </location>
</feature>
<dbReference type="RefSeq" id="WP_066421420.1">
    <property type="nucleotide sequence ID" value="NZ_JTJU01000017.1"/>
</dbReference>
<reference evidence="2 3" key="1">
    <citation type="submission" date="2014-11" db="EMBL/GenBank/DDBJ databases">
        <title>Pan-genome of Gallibacterium spp.</title>
        <authorList>
            <person name="Kudirkiene E."/>
            <person name="Bojesen A.M."/>
        </authorList>
    </citation>
    <scope>NUCLEOTIDE SEQUENCE [LARGE SCALE GENOMIC DNA]</scope>
    <source>
        <strain evidence="2 3">18469/18</strain>
    </source>
</reference>
<gene>
    <name evidence="2" type="ORF">QV09_03420</name>
</gene>
<keyword evidence="2" id="KW-0808">Transferase</keyword>
<dbReference type="InterPro" id="IPR029044">
    <property type="entry name" value="Nucleotide-diphossugar_trans"/>
</dbReference>
<dbReference type="CDD" id="cd06532">
    <property type="entry name" value="Glyco_transf_25"/>
    <property type="match status" value="1"/>
</dbReference>
<organism evidence="2 3">
    <name type="scientific">Gallibacterium salpingitidis</name>
    <dbReference type="NCBI Taxonomy" id="505341"/>
    <lineage>
        <taxon>Bacteria</taxon>
        <taxon>Pseudomonadati</taxon>
        <taxon>Pseudomonadota</taxon>
        <taxon>Gammaproteobacteria</taxon>
        <taxon>Pasteurellales</taxon>
        <taxon>Pasteurellaceae</taxon>
        <taxon>Gallibacterium</taxon>
    </lineage>
</organism>
<evidence type="ECO:0000313" key="2">
    <source>
        <dbReference type="EMBL" id="OBX11186.1"/>
    </source>
</evidence>
<dbReference type="AlphaFoldDB" id="A0AB36E3N1"/>
<dbReference type="Pfam" id="PF01755">
    <property type="entry name" value="Glyco_transf_25"/>
    <property type="match status" value="1"/>
</dbReference>
<name>A0AB36E3N1_9PAST</name>
<protein>
    <submittedName>
        <fullName evidence="2">Glycosyl transferase</fullName>
    </submittedName>
</protein>
<dbReference type="InterPro" id="IPR002654">
    <property type="entry name" value="Glyco_trans_25"/>
</dbReference>
<sequence>MYPIYVIHIESAIERANSIQEQFKKLKLSFNFFPAINAKQYPNHPLFTHYNAQKHFWRKGRNLSIGELGCFASHYSLWKKCTELNTPIIILEDDVIILDNFKQFYENANKFVEKYPFIWLHKNYRPSKKILINTINNISIVKFYKDYFCAMGYIITPEAAKQLLNYCEEWIYPVDDQMARFYENKIENFAIEPPCIDKSNNMDSLIGDACRTNKNLSLYSKLRREYFNLKDRIKRKWHNLLFRCSN</sequence>
<evidence type="ECO:0000259" key="1">
    <source>
        <dbReference type="Pfam" id="PF01755"/>
    </source>
</evidence>
<evidence type="ECO:0000313" key="3">
    <source>
        <dbReference type="Proteomes" id="UP000092527"/>
    </source>
</evidence>
<dbReference type="Gene3D" id="3.90.550.10">
    <property type="entry name" value="Spore Coat Polysaccharide Biosynthesis Protein SpsA, Chain A"/>
    <property type="match status" value="1"/>
</dbReference>
<dbReference type="GO" id="GO:0016740">
    <property type="term" value="F:transferase activity"/>
    <property type="evidence" value="ECO:0007669"/>
    <property type="project" value="UniProtKB-KW"/>
</dbReference>
<dbReference type="Proteomes" id="UP000092527">
    <property type="component" value="Unassembled WGS sequence"/>
</dbReference>
<proteinExistence type="predicted"/>
<dbReference type="EMBL" id="JTJU01000017">
    <property type="protein sequence ID" value="OBX11186.1"/>
    <property type="molecule type" value="Genomic_DNA"/>
</dbReference>